<dbReference type="PANTHER" id="PTHR42785">
    <property type="entry name" value="DNA TOPOISOMERASE, TYPE IA, CORE"/>
    <property type="match status" value="1"/>
</dbReference>
<dbReference type="InterPro" id="IPR013826">
    <property type="entry name" value="Topo_IA_cen_sub3"/>
</dbReference>
<protein>
    <recommendedName>
        <fullName evidence="4">Topo IA-type catalytic domain-containing protein</fullName>
    </recommendedName>
</protein>
<organism evidence="5">
    <name type="scientific">marine metagenome</name>
    <dbReference type="NCBI Taxonomy" id="408172"/>
    <lineage>
        <taxon>unclassified sequences</taxon>
        <taxon>metagenomes</taxon>
        <taxon>ecological metagenomes</taxon>
    </lineage>
</organism>
<dbReference type="GO" id="GO:0006265">
    <property type="term" value="P:DNA topological change"/>
    <property type="evidence" value="ECO:0007669"/>
    <property type="project" value="InterPro"/>
</dbReference>
<evidence type="ECO:0000259" key="4">
    <source>
        <dbReference type="PROSITE" id="PS52039"/>
    </source>
</evidence>
<dbReference type="GO" id="GO:0003917">
    <property type="term" value="F:DNA topoisomerase type I (single strand cut, ATP-independent) activity"/>
    <property type="evidence" value="ECO:0007669"/>
    <property type="project" value="InterPro"/>
</dbReference>
<dbReference type="CDD" id="cd00186">
    <property type="entry name" value="TOP1Ac"/>
    <property type="match status" value="1"/>
</dbReference>
<gene>
    <name evidence="5" type="ORF">METZ01_LOCUS465976</name>
</gene>
<feature type="domain" description="Topo IA-type catalytic" evidence="4">
    <location>
        <begin position="1"/>
        <end position="248"/>
    </location>
</feature>
<dbReference type="Gene3D" id="1.10.460.10">
    <property type="entry name" value="Topoisomerase I, domain 2"/>
    <property type="match status" value="1"/>
</dbReference>
<dbReference type="InterPro" id="IPR000380">
    <property type="entry name" value="Topo_IA"/>
</dbReference>
<accession>A0A383AZJ4</accession>
<dbReference type="EMBL" id="UINC01196213">
    <property type="protein sequence ID" value="SVE13122.1"/>
    <property type="molecule type" value="Genomic_DNA"/>
</dbReference>
<dbReference type="Pfam" id="PF01131">
    <property type="entry name" value="Topoisom_bac"/>
    <property type="match status" value="1"/>
</dbReference>
<evidence type="ECO:0000256" key="2">
    <source>
        <dbReference type="ARBA" id="ARBA00023125"/>
    </source>
</evidence>
<dbReference type="SMART" id="SM00437">
    <property type="entry name" value="TOP1Ac"/>
    <property type="match status" value="1"/>
</dbReference>
<proteinExistence type="predicted"/>
<name>A0A383AZJ4_9ZZZZ</name>
<dbReference type="InterPro" id="IPR023405">
    <property type="entry name" value="Topo_IA_core_domain"/>
</dbReference>
<feature type="non-terminal residue" evidence="5">
    <location>
        <position position="1"/>
    </location>
</feature>
<dbReference type="GO" id="GO:0003677">
    <property type="term" value="F:DNA binding"/>
    <property type="evidence" value="ECO:0007669"/>
    <property type="project" value="UniProtKB-KW"/>
</dbReference>
<keyword evidence="1" id="KW-0799">Topoisomerase</keyword>
<dbReference type="AlphaFoldDB" id="A0A383AZJ4"/>
<dbReference type="InterPro" id="IPR013497">
    <property type="entry name" value="Topo_IA_cen"/>
</dbReference>
<dbReference type="InterPro" id="IPR003602">
    <property type="entry name" value="Topo_IA_DNA-bd_dom"/>
</dbReference>
<dbReference type="PROSITE" id="PS52039">
    <property type="entry name" value="TOPO_IA_2"/>
    <property type="match status" value="1"/>
</dbReference>
<feature type="non-terminal residue" evidence="5">
    <location>
        <position position="248"/>
    </location>
</feature>
<dbReference type="PRINTS" id="PR00417">
    <property type="entry name" value="PRTPISMRASEI"/>
</dbReference>
<reference evidence="5" key="1">
    <citation type="submission" date="2018-05" db="EMBL/GenBank/DDBJ databases">
        <authorList>
            <person name="Lanie J.A."/>
            <person name="Ng W.-L."/>
            <person name="Kazmierczak K.M."/>
            <person name="Andrzejewski T.M."/>
            <person name="Davidsen T.M."/>
            <person name="Wayne K.J."/>
            <person name="Tettelin H."/>
            <person name="Glass J.I."/>
            <person name="Rusch D."/>
            <person name="Podicherti R."/>
            <person name="Tsui H.-C.T."/>
            <person name="Winkler M.E."/>
        </authorList>
    </citation>
    <scope>NUCLEOTIDE SEQUENCE</scope>
</reference>
<dbReference type="Gene3D" id="1.10.290.10">
    <property type="entry name" value="Topoisomerase I, domain 4"/>
    <property type="match status" value="1"/>
</dbReference>
<dbReference type="PANTHER" id="PTHR42785:SF1">
    <property type="entry name" value="DNA TOPOISOMERASE"/>
    <property type="match status" value="1"/>
</dbReference>
<keyword evidence="2" id="KW-0238">DNA-binding</keyword>
<sequence>GIDIEGDSIGLITYMRTDGTNISNDTISDFRFYIENIFGKEYLPNEPLNYAGKKAKNAQEAHEAIRPTDINRSPEKLKKYLSTDQYKLYNLIWSRALSSQMEPAKFDRKTIIIESKDKNNIFKASGSVIKFDGFLKLYKIDDESNDIKILPEVEKEAVTLKEFIDEQHFTQPPPRYSEASLVKKLEELGIGRPSTYASIISVITNRGYAEIINKRFFPTDRGKLISAFLEKLFTKYVDYGFTAKLEDQ</sequence>
<evidence type="ECO:0000313" key="5">
    <source>
        <dbReference type="EMBL" id="SVE13122.1"/>
    </source>
</evidence>
<evidence type="ECO:0000256" key="1">
    <source>
        <dbReference type="ARBA" id="ARBA00023029"/>
    </source>
</evidence>
<keyword evidence="3" id="KW-0413">Isomerase</keyword>
<evidence type="ECO:0000256" key="3">
    <source>
        <dbReference type="ARBA" id="ARBA00023235"/>
    </source>
</evidence>
<dbReference type="InterPro" id="IPR013824">
    <property type="entry name" value="Topo_IA_cen_sub1"/>
</dbReference>
<dbReference type="SUPFAM" id="SSF56712">
    <property type="entry name" value="Prokaryotic type I DNA topoisomerase"/>
    <property type="match status" value="1"/>
</dbReference>